<proteinExistence type="predicted"/>
<accession>A0A6J7RFF3</accession>
<organism evidence="2">
    <name type="scientific">freshwater metagenome</name>
    <dbReference type="NCBI Taxonomy" id="449393"/>
    <lineage>
        <taxon>unclassified sequences</taxon>
        <taxon>metagenomes</taxon>
        <taxon>ecological metagenomes</taxon>
    </lineage>
</organism>
<dbReference type="GO" id="GO:0004806">
    <property type="term" value="F:triacylglycerol lipase activity"/>
    <property type="evidence" value="ECO:0007669"/>
    <property type="project" value="TreeGrafter"/>
</dbReference>
<dbReference type="PANTHER" id="PTHR43433">
    <property type="entry name" value="HYDROLASE, ALPHA/BETA FOLD FAMILY PROTEIN"/>
    <property type="match status" value="1"/>
</dbReference>
<dbReference type="PANTHER" id="PTHR43433:SF5">
    <property type="entry name" value="AB HYDROLASE-1 DOMAIN-CONTAINING PROTEIN"/>
    <property type="match status" value="1"/>
</dbReference>
<dbReference type="Gene3D" id="3.40.50.1820">
    <property type="entry name" value="alpha/beta hydrolase"/>
    <property type="match status" value="1"/>
</dbReference>
<dbReference type="InterPro" id="IPR000073">
    <property type="entry name" value="AB_hydrolase_1"/>
</dbReference>
<dbReference type="Pfam" id="PF00561">
    <property type="entry name" value="Abhydrolase_1"/>
    <property type="match status" value="1"/>
</dbReference>
<reference evidence="2" key="1">
    <citation type="submission" date="2020-05" db="EMBL/GenBank/DDBJ databases">
        <authorList>
            <person name="Chiriac C."/>
            <person name="Salcher M."/>
            <person name="Ghai R."/>
            <person name="Kavagutti S V."/>
        </authorList>
    </citation>
    <scope>NUCLEOTIDE SEQUENCE</scope>
</reference>
<dbReference type="InterPro" id="IPR029058">
    <property type="entry name" value="AB_hydrolase_fold"/>
</dbReference>
<feature type="domain" description="AB hydrolase-1" evidence="1">
    <location>
        <begin position="23"/>
        <end position="273"/>
    </location>
</feature>
<dbReference type="AlphaFoldDB" id="A0A6J7RFF3"/>
<evidence type="ECO:0000259" key="1">
    <source>
        <dbReference type="Pfam" id="PF00561"/>
    </source>
</evidence>
<evidence type="ECO:0000313" key="2">
    <source>
        <dbReference type="EMBL" id="CAB5027524.1"/>
    </source>
</evidence>
<sequence>MPQLSLPTGITIEYETFGEASHPALLLISGFSAQLTSWNENLCKLFAAQGFHVIRFDNRDCGLSTKLDGVVVDTTAVITAALMEETIPAVPYTLSHMAGDAVGVLDGLGIAKAHVMGASMGGMIAQTVAIEHPHRVLSLTSVMSQPGEPEVGQPTPEAMESFFTPPPTTREDYLDSSATWLVWHSKKYRDAEGTRKQAAIDFDRSFYPEGGPRQLAAIYASGRRAEGLQKLTMPTTVVHGLDDTLIAPDGGELTAQLIPGAKLVMLEDMGHDLPEPLWPRYVSEFLELAARV</sequence>
<gene>
    <name evidence="2" type="ORF">UFOPK4098_01259</name>
</gene>
<dbReference type="InterPro" id="IPR050471">
    <property type="entry name" value="AB_hydrolase"/>
</dbReference>
<protein>
    <submittedName>
        <fullName evidence="2">Unannotated protein</fullName>
    </submittedName>
</protein>
<dbReference type="EMBL" id="CAFBPN010000087">
    <property type="protein sequence ID" value="CAB5027524.1"/>
    <property type="molecule type" value="Genomic_DNA"/>
</dbReference>
<dbReference type="GO" id="GO:0046503">
    <property type="term" value="P:glycerolipid catabolic process"/>
    <property type="evidence" value="ECO:0007669"/>
    <property type="project" value="TreeGrafter"/>
</dbReference>
<name>A0A6J7RFF3_9ZZZZ</name>
<dbReference type="SUPFAM" id="SSF53474">
    <property type="entry name" value="alpha/beta-Hydrolases"/>
    <property type="match status" value="1"/>
</dbReference>